<dbReference type="AlphaFoldDB" id="A0A4S3JVX8"/>
<gene>
    <name evidence="1" type="ORF">EYZ11_000922</name>
</gene>
<sequence length="40" mass="5031">MDLDPHKAYLWVWQERQRVWLFLLYHTIIHFKAIHELVSP</sequence>
<keyword evidence="2" id="KW-1185">Reference proteome</keyword>
<evidence type="ECO:0000313" key="2">
    <source>
        <dbReference type="Proteomes" id="UP000308092"/>
    </source>
</evidence>
<name>A0A4S3JVX8_9EURO</name>
<comment type="caution">
    <text evidence="1">The sequence shown here is derived from an EMBL/GenBank/DDBJ whole genome shotgun (WGS) entry which is preliminary data.</text>
</comment>
<evidence type="ECO:0000313" key="1">
    <source>
        <dbReference type="EMBL" id="THC99553.1"/>
    </source>
</evidence>
<proteinExistence type="predicted"/>
<protein>
    <submittedName>
        <fullName evidence="1">Uncharacterized protein</fullName>
    </submittedName>
</protein>
<dbReference type="VEuPathDB" id="FungiDB:EYZ11_000922"/>
<dbReference type="EMBL" id="SOSA01000015">
    <property type="protein sequence ID" value="THC99553.1"/>
    <property type="molecule type" value="Genomic_DNA"/>
</dbReference>
<reference evidence="1 2" key="1">
    <citation type="submission" date="2019-03" db="EMBL/GenBank/DDBJ databases">
        <title>The genome sequence of a newly discovered highly antifungal drug resistant Aspergillus species, Aspergillus tanneri NIH 1004.</title>
        <authorList>
            <person name="Mounaud S."/>
            <person name="Singh I."/>
            <person name="Joardar V."/>
            <person name="Pakala S."/>
            <person name="Pakala S."/>
            <person name="Venepally P."/>
            <person name="Hoover J."/>
            <person name="Nierman W."/>
            <person name="Chung J."/>
            <person name="Losada L."/>
        </authorList>
    </citation>
    <scope>NUCLEOTIDE SEQUENCE [LARGE SCALE GENOMIC DNA]</scope>
    <source>
        <strain evidence="1 2">NIH1004</strain>
    </source>
</reference>
<accession>A0A4S3JVX8</accession>
<organism evidence="1 2">
    <name type="scientific">Aspergillus tanneri</name>
    <dbReference type="NCBI Taxonomy" id="1220188"/>
    <lineage>
        <taxon>Eukaryota</taxon>
        <taxon>Fungi</taxon>
        <taxon>Dikarya</taxon>
        <taxon>Ascomycota</taxon>
        <taxon>Pezizomycotina</taxon>
        <taxon>Eurotiomycetes</taxon>
        <taxon>Eurotiomycetidae</taxon>
        <taxon>Eurotiales</taxon>
        <taxon>Aspergillaceae</taxon>
        <taxon>Aspergillus</taxon>
        <taxon>Aspergillus subgen. Circumdati</taxon>
    </lineage>
</organism>
<dbReference type="Proteomes" id="UP000308092">
    <property type="component" value="Unassembled WGS sequence"/>
</dbReference>